<dbReference type="OrthoDB" id="2290280at2759"/>
<organism evidence="1 2">
    <name type="scientific">Parasitella parasitica</name>
    <dbReference type="NCBI Taxonomy" id="35722"/>
    <lineage>
        <taxon>Eukaryota</taxon>
        <taxon>Fungi</taxon>
        <taxon>Fungi incertae sedis</taxon>
        <taxon>Mucoromycota</taxon>
        <taxon>Mucoromycotina</taxon>
        <taxon>Mucoromycetes</taxon>
        <taxon>Mucorales</taxon>
        <taxon>Mucorineae</taxon>
        <taxon>Mucoraceae</taxon>
        <taxon>Parasitella</taxon>
    </lineage>
</organism>
<protein>
    <submittedName>
        <fullName evidence="1">Uncharacterized protein</fullName>
    </submittedName>
</protein>
<keyword evidence="2" id="KW-1185">Reference proteome</keyword>
<dbReference type="AlphaFoldDB" id="A0A0B7ND54"/>
<reference evidence="1 2" key="1">
    <citation type="submission" date="2014-09" db="EMBL/GenBank/DDBJ databases">
        <authorList>
            <person name="Ellenberger Sabrina"/>
        </authorList>
    </citation>
    <scope>NUCLEOTIDE SEQUENCE [LARGE SCALE GENOMIC DNA]</scope>
    <source>
        <strain evidence="1 2">CBS 412.66</strain>
    </source>
</reference>
<dbReference type="Proteomes" id="UP000054107">
    <property type="component" value="Unassembled WGS sequence"/>
</dbReference>
<proteinExistence type="predicted"/>
<evidence type="ECO:0000313" key="1">
    <source>
        <dbReference type="EMBL" id="CEP13320.1"/>
    </source>
</evidence>
<accession>A0A0B7ND54</accession>
<dbReference type="EMBL" id="LN729513">
    <property type="protein sequence ID" value="CEP13320.1"/>
    <property type="molecule type" value="Genomic_DNA"/>
</dbReference>
<evidence type="ECO:0000313" key="2">
    <source>
        <dbReference type="Proteomes" id="UP000054107"/>
    </source>
</evidence>
<name>A0A0B7ND54_9FUNG</name>
<gene>
    <name evidence="1" type="primary">PARPA_07375.1 scaffold 27460</name>
</gene>
<sequence>MDFLNKVLQSLLPDIVSQIIKIQTTKAETARLRAGKRWLGHNEKSAGYLARIIIIRNSARNFKKIIYPVHGVTYIDIEFLEEMICYIQRQLSPTGTQTIIAAITLGVLLEGSKRCPHKSNPGSDGLLYEILHFTFDYISPSLSTYRQSNGLVRDLQRKIPSVVATSLYRTDPKEG</sequence>